<feature type="compositionally biased region" description="Basic and acidic residues" evidence="1">
    <location>
        <begin position="31"/>
        <end position="41"/>
    </location>
</feature>
<evidence type="ECO:0000313" key="3">
    <source>
        <dbReference type="Proteomes" id="UP001162480"/>
    </source>
</evidence>
<evidence type="ECO:0000313" key="2">
    <source>
        <dbReference type="EMBL" id="CAI9720142.1"/>
    </source>
</evidence>
<gene>
    <name evidence="2" type="ORF">OCTVUL_1B010188</name>
</gene>
<sequence>MATVSTKRIIPLDSSENKTRKLLVKNKHKLEKSQTSREEKTKRKKKQTLWRIAASYNIHKINDKYSHNDIALNI</sequence>
<protein>
    <submittedName>
        <fullName evidence="2">Uncharacterized protein</fullName>
    </submittedName>
</protein>
<dbReference type="EMBL" id="OX597816">
    <property type="protein sequence ID" value="CAI9720142.1"/>
    <property type="molecule type" value="Genomic_DNA"/>
</dbReference>
<dbReference type="Proteomes" id="UP001162480">
    <property type="component" value="Chromosome 3"/>
</dbReference>
<organism evidence="2 3">
    <name type="scientific">Octopus vulgaris</name>
    <name type="common">Common octopus</name>
    <dbReference type="NCBI Taxonomy" id="6645"/>
    <lineage>
        <taxon>Eukaryota</taxon>
        <taxon>Metazoa</taxon>
        <taxon>Spiralia</taxon>
        <taxon>Lophotrochozoa</taxon>
        <taxon>Mollusca</taxon>
        <taxon>Cephalopoda</taxon>
        <taxon>Coleoidea</taxon>
        <taxon>Octopodiformes</taxon>
        <taxon>Octopoda</taxon>
        <taxon>Incirrata</taxon>
        <taxon>Octopodidae</taxon>
        <taxon>Octopus</taxon>
    </lineage>
</organism>
<name>A0AA36F0P3_OCTVU</name>
<feature type="region of interest" description="Disordered" evidence="1">
    <location>
        <begin position="25"/>
        <end position="46"/>
    </location>
</feature>
<proteinExistence type="predicted"/>
<accession>A0AA36F0P3</accession>
<keyword evidence="3" id="KW-1185">Reference proteome</keyword>
<dbReference type="AlphaFoldDB" id="A0AA36F0P3"/>
<evidence type="ECO:0000256" key="1">
    <source>
        <dbReference type="SAM" id="MobiDB-lite"/>
    </source>
</evidence>
<reference evidence="2" key="1">
    <citation type="submission" date="2023-08" db="EMBL/GenBank/DDBJ databases">
        <authorList>
            <person name="Alioto T."/>
            <person name="Alioto T."/>
            <person name="Gomez Garrido J."/>
        </authorList>
    </citation>
    <scope>NUCLEOTIDE SEQUENCE</scope>
</reference>